<evidence type="ECO:0000256" key="1">
    <source>
        <dbReference type="ARBA" id="ARBA00022729"/>
    </source>
</evidence>
<name>A0AAV7JI09_9METZ</name>
<evidence type="ECO:0000313" key="4">
    <source>
        <dbReference type="EMBL" id="KAI6648464.1"/>
    </source>
</evidence>
<keyword evidence="5" id="KW-1185">Reference proteome</keyword>
<reference evidence="4 5" key="1">
    <citation type="journal article" date="2023" name="BMC Biol.">
        <title>The compact genome of the sponge Oopsacas minuta (Hexactinellida) is lacking key metazoan core genes.</title>
        <authorList>
            <person name="Santini S."/>
            <person name="Schenkelaars Q."/>
            <person name="Jourda C."/>
            <person name="Duchesne M."/>
            <person name="Belahbib H."/>
            <person name="Rocher C."/>
            <person name="Selva M."/>
            <person name="Riesgo A."/>
            <person name="Vervoort M."/>
            <person name="Leys S.P."/>
            <person name="Kodjabachian L."/>
            <person name="Le Bivic A."/>
            <person name="Borchiellini C."/>
            <person name="Claverie J.M."/>
            <person name="Renard E."/>
        </authorList>
    </citation>
    <scope>NUCLEOTIDE SEQUENCE [LARGE SCALE GENOMIC DNA]</scope>
    <source>
        <strain evidence="4">SPO-2</strain>
    </source>
</reference>
<sequence>MKAVLQSINDDKDDIIKEKIQEGTPIRIVDISQYGIGSSSRTLKIQSLVEPLPAMGPSHLLQLRGHCFNLKSGDYNYELCPFYNISQREVTNRWNSYHGLLGVWSGWIFQNQSDYVRGMRYSFGDKCGTDYKNATVIFECSETNNSLYKVDESDKCEFNVIFLTQLVCREEWRAVYPHLEGEYKDDWLYAQLEFSLGYLTDKGVCHAKQNILKKIGWIQELNLTQLRVSEAERTNDRSLYDRHLGIHNTYDCNECQTELTALKEKLSESQTLLQLINRTFQSGVTNNKSDADIISTMSELLAHCTSDEEISTEQLDNSNKTLQDNNTLGDLTPAFNLDNSNRMEIDTIQELEYMDEELITELVEIEKSY</sequence>
<dbReference type="Pfam" id="PF13015">
    <property type="entry name" value="PRKCSH_1"/>
    <property type="match status" value="1"/>
</dbReference>
<keyword evidence="1" id="KW-0732">Signal</keyword>
<accession>A0AAV7JI09</accession>
<organism evidence="4 5">
    <name type="scientific">Oopsacas minuta</name>
    <dbReference type="NCBI Taxonomy" id="111878"/>
    <lineage>
        <taxon>Eukaryota</taxon>
        <taxon>Metazoa</taxon>
        <taxon>Porifera</taxon>
        <taxon>Hexactinellida</taxon>
        <taxon>Hexasterophora</taxon>
        <taxon>Lyssacinosida</taxon>
        <taxon>Leucopsacidae</taxon>
        <taxon>Oopsacas</taxon>
    </lineage>
</organism>
<dbReference type="InterPro" id="IPR036607">
    <property type="entry name" value="PRKCSH"/>
</dbReference>
<dbReference type="InterPro" id="IPR039794">
    <property type="entry name" value="Gtb1-like"/>
</dbReference>
<proteinExistence type="predicted"/>
<dbReference type="PANTHER" id="PTHR12630:SF6">
    <property type="entry name" value="N-ACETYLGLUCOSAMINE-1-PHOSPHOTRANSFERASE SUBUNIT GAMMA"/>
    <property type="match status" value="1"/>
</dbReference>
<feature type="domain" description="MRH" evidence="3">
    <location>
        <begin position="65"/>
        <end position="170"/>
    </location>
</feature>
<comment type="caution">
    <text evidence="4">The sequence shown here is derived from an EMBL/GenBank/DDBJ whole genome shotgun (WGS) entry which is preliminary data.</text>
</comment>
<keyword evidence="4" id="KW-0808">Transferase</keyword>
<gene>
    <name evidence="4" type="ORF">LOD99_8096</name>
</gene>
<dbReference type="AlphaFoldDB" id="A0AAV7JI09"/>
<dbReference type="InterPro" id="IPR044865">
    <property type="entry name" value="MRH_dom"/>
</dbReference>
<dbReference type="EMBL" id="JAKMXF010000330">
    <property type="protein sequence ID" value="KAI6648464.1"/>
    <property type="molecule type" value="Genomic_DNA"/>
</dbReference>
<dbReference type="GO" id="GO:0005794">
    <property type="term" value="C:Golgi apparatus"/>
    <property type="evidence" value="ECO:0007669"/>
    <property type="project" value="TreeGrafter"/>
</dbReference>
<dbReference type="InterPro" id="IPR009011">
    <property type="entry name" value="Man6P_isomerase_rcpt-bd_dom_sf"/>
</dbReference>
<evidence type="ECO:0000313" key="5">
    <source>
        <dbReference type="Proteomes" id="UP001165289"/>
    </source>
</evidence>
<dbReference type="SUPFAM" id="SSF50911">
    <property type="entry name" value="Mannose 6-phosphate receptor domain"/>
    <property type="match status" value="1"/>
</dbReference>
<dbReference type="Gene3D" id="2.70.130.10">
    <property type="entry name" value="Mannose-6-phosphate receptor binding domain"/>
    <property type="match status" value="1"/>
</dbReference>
<protein>
    <submittedName>
        <fullName evidence="4">N-acetylglucosamine-1-phosphate transferase, gamma subunit L homeolog</fullName>
    </submittedName>
</protein>
<dbReference type="PROSITE" id="PS51914">
    <property type="entry name" value="MRH"/>
    <property type="match status" value="1"/>
</dbReference>
<dbReference type="Proteomes" id="UP001165289">
    <property type="component" value="Unassembled WGS sequence"/>
</dbReference>
<keyword evidence="2" id="KW-1015">Disulfide bond</keyword>
<evidence type="ECO:0000256" key="2">
    <source>
        <dbReference type="ARBA" id="ARBA00023157"/>
    </source>
</evidence>
<evidence type="ECO:0000259" key="3">
    <source>
        <dbReference type="PROSITE" id="PS51914"/>
    </source>
</evidence>
<dbReference type="GO" id="GO:0016740">
    <property type="term" value="F:transferase activity"/>
    <property type="evidence" value="ECO:0007669"/>
    <property type="project" value="UniProtKB-KW"/>
</dbReference>
<dbReference type="PANTHER" id="PTHR12630">
    <property type="entry name" value="N-LINKED OLIGOSACCHARIDE PROCESSING"/>
    <property type="match status" value="1"/>
</dbReference>